<sequence>MNDENWEIVEGVEQYSNELSTNTYSLLSNTRTYSRYRDYNMTILGITVTGYRISLRYEVVGSRVNRILSRSATVERRLNPMVQTGQTSLNAYVSNNRANAEASFHYSIGPIKGLSQQIGTLRGHIAYNENGSLMRNAWRRD</sequence>
<keyword evidence="2" id="KW-1185">Reference proteome</keyword>
<accession>A0ABN1APR4</accession>
<organism evidence="1 2">
    <name type="scientific">Alkalibacterium indicireducens</name>
    <dbReference type="NCBI Taxonomy" id="398758"/>
    <lineage>
        <taxon>Bacteria</taxon>
        <taxon>Bacillati</taxon>
        <taxon>Bacillota</taxon>
        <taxon>Bacilli</taxon>
        <taxon>Lactobacillales</taxon>
        <taxon>Carnobacteriaceae</taxon>
        <taxon>Alkalibacterium</taxon>
    </lineage>
</organism>
<dbReference type="Proteomes" id="UP001410648">
    <property type="component" value="Unassembled WGS sequence"/>
</dbReference>
<reference evidence="1 2" key="1">
    <citation type="journal article" date="2019" name="Int. J. Syst. Evol. Microbiol.">
        <title>The Global Catalogue of Microorganisms (GCM) 10K type strain sequencing project: providing services to taxonomists for standard genome sequencing and annotation.</title>
        <authorList>
            <consortium name="The Broad Institute Genomics Platform"/>
            <consortium name="The Broad Institute Genome Sequencing Center for Infectious Disease"/>
            <person name="Wu L."/>
            <person name="Ma J."/>
        </authorList>
    </citation>
    <scope>NUCLEOTIDE SEQUENCE [LARGE SCALE GENOMIC DNA]</scope>
    <source>
        <strain evidence="1 2">JCM 14232</strain>
    </source>
</reference>
<evidence type="ECO:0000313" key="2">
    <source>
        <dbReference type="Proteomes" id="UP001410648"/>
    </source>
</evidence>
<protein>
    <submittedName>
        <fullName evidence="1">Uncharacterized protein</fullName>
    </submittedName>
</protein>
<comment type="caution">
    <text evidence="1">The sequence shown here is derived from an EMBL/GenBank/DDBJ whole genome shotgun (WGS) entry which is preliminary data.</text>
</comment>
<evidence type="ECO:0000313" key="1">
    <source>
        <dbReference type="EMBL" id="GAA0481006.1"/>
    </source>
</evidence>
<dbReference type="EMBL" id="BAAADA010000072">
    <property type="protein sequence ID" value="GAA0481006.1"/>
    <property type="molecule type" value="Genomic_DNA"/>
</dbReference>
<name>A0ABN1APR4_9LACT</name>
<proteinExistence type="predicted"/>
<dbReference type="RefSeq" id="WP_346024314.1">
    <property type="nucleotide sequence ID" value="NZ_BAAADA010000072.1"/>
</dbReference>
<gene>
    <name evidence="1" type="ORF">GCM10008936_08510</name>
</gene>